<dbReference type="EMBL" id="BQKI01000075">
    <property type="protein sequence ID" value="GJN21355.1"/>
    <property type="molecule type" value="Genomic_DNA"/>
</dbReference>
<dbReference type="InterPro" id="IPR015915">
    <property type="entry name" value="Kelch-typ_b-propeller"/>
</dbReference>
<dbReference type="AlphaFoldDB" id="A0AAV5EGJ4"/>
<reference evidence="1" key="2">
    <citation type="submission" date="2021-12" db="EMBL/GenBank/DDBJ databases">
        <title>Resequencing data analysis of finger millet.</title>
        <authorList>
            <person name="Hatakeyama M."/>
            <person name="Aluri S."/>
            <person name="Balachadran M.T."/>
            <person name="Sivarajan S.R."/>
            <person name="Poveda L."/>
            <person name="Shimizu-Inatsugi R."/>
            <person name="Schlapbach R."/>
            <person name="Sreeman S.M."/>
            <person name="Shimizu K.K."/>
        </authorList>
    </citation>
    <scope>NUCLEOTIDE SEQUENCE</scope>
</reference>
<organism evidence="1 2">
    <name type="scientific">Eleusine coracana subsp. coracana</name>
    <dbReference type="NCBI Taxonomy" id="191504"/>
    <lineage>
        <taxon>Eukaryota</taxon>
        <taxon>Viridiplantae</taxon>
        <taxon>Streptophyta</taxon>
        <taxon>Embryophyta</taxon>
        <taxon>Tracheophyta</taxon>
        <taxon>Spermatophyta</taxon>
        <taxon>Magnoliopsida</taxon>
        <taxon>Liliopsida</taxon>
        <taxon>Poales</taxon>
        <taxon>Poaceae</taxon>
        <taxon>PACMAD clade</taxon>
        <taxon>Chloridoideae</taxon>
        <taxon>Cynodonteae</taxon>
        <taxon>Eleusininae</taxon>
        <taxon>Eleusine</taxon>
    </lineage>
</organism>
<evidence type="ECO:0000313" key="2">
    <source>
        <dbReference type="Proteomes" id="UP001054889"/>
    </source>
</evidence>
<dbReference type="GO" id="GO:2000762">
    <property type="term" value="P:regulation of phenylpropanoid metabolic process"/>
    <property type="evidence" value="ECO:0007669"/>
    <property type="project" value="InterPro"/>
</dbReference>
<evidence type="ECO:0008006" key="3">
    <source>
        <dbReference type="Google" id="ProtNLM"/>
    </source>
</evidence>
<proteinExistence type="predicted"/>
<dbReference type="GO" id="GO:0005829">
    <property type="term" value="C:cytosol"/>
    <property type="evidence" value="ECO:0007669"/>
    <property type="project" value="TreeGrafter"/>
</dbReference>
<dbReference type="Pfam" id="PF01344">
    <property type="entry name" value="Kelch_1"/>
    <property type="match status" value="1"/>
</dbReference>
<dbReference type="PANTHER" id="PTHR46407">
    <property type="entry name" value="OS02G0208700 PROTEIN"/>
    <property type="match status" value="1"/>
</dbReference>
<name>A0AAV5EGJ4_ELECO</name>
<comment type="caution">
    <text evidence="1">The sequence shown here is derived from an EMBL/GenBank/DDBJ whole genome shotgun (WGS) entry which is preliminary data.</text>
</comment>
<dbReference type="GO" id="GO:0080037">
    <property type="term" value="P:negative regulation of cytokinin-activated signaling pathway"/>
    <property type="evidence" value="ECO:0007669"/>
    <property type="project" value="InterPro"/>
</dbReference>
<evidence type="ECO:0000313" key="1">
    <source>
        <dbReference type="EMBL" id="GJN21355.1"/>
    </source>
</evidence>
<dbReference type="SMART" id="SM00612">
    <property type="entry name" value="Kelch"/>
    <property type="match status" value="2"/>
</dbReference>
<dbReference type="SUPFAM" id="SSF117281">
    <property type="entry name" value="Kelch motif"/>
    <property type="match status" value="1"/>
</dbReference>
<gene>
    <name evidence="1" type="primary">gb08824</name>
    <name evidence="1" type="ORF">PR202_gb08824</name>
</gene>
<dbReference type="InterPro" id="IPR044595">
    <property type="entry name" value="KMD1-4"/>
</dbReference>
<protein>
    <recommendedName>
        <fullName evidence="3">F-box/kelch-repeat protein</fullName>
    </recommendedName>
</protein>
<dbReference type="PANTHER" id="PTHR46407:SF21">
    <property type="entry name" value="F-BOX_KELCH-REPEAT PROTEIN SKIP20"/>
    <property type="match status" value="1"/>
</dbReference>
<sequence>MECLARVPSRSHRPMRRVCRGWRGAVASPCAAAGDGRHVAVVGGWDPRTLRPTSEVRVLDVLAGAWRRGRAMPGHARSFFGCCAGAGGHVYVAGGHDGDKNALRSALAYDVAADAWRALPDMAEDRDEPQLVAVHGGRVVAASGYPTEAQGAFRRTAESYDGSGAGAWAHEGDDVVPAAGTCLASVRGNVWAVGAGKGGVREWAGGAGWRDVADGPPGMKACVKAVGFGDDGGVFVFGTVDDDAAEEESSGRYAAWVMDAAAAAWRRVHVPPGFDGFVYSAAAVRV</sequence>
<reference evidence="1" key="1">
    <citation type="journal article" date="2018" name="DNA Res.">
        <title>Multiple hybrid de novo genome assembly of finger millet, an orphan allotetraploid crop.</title>
        <authorList>
            <person name="Hatakeyama M."/>
            <person name="Aluri S."/>
            <person name="Balachadran M.T."/>
            <person name="Sivarajan S.R."/>
            <person name="Patrignani A."/>
            <person name="Gruter S."/>
            <person name="Poveda L."/>
            <person name="Shimizu-Inatsugi R."/>
            <person name="Baeten J."/>
            <person name="Francoijs K.J."/>
            <person name="Nataraja K.N."/>
            <person name="Reddy Y.A.N."/>
            <person name="Phadnis S."/>
            <person name="Ravikumar R.L."/>
            <person name="Schlapbach R."/>
            <person name="Sreeman S.M."/>
            <person name="Shimizu K.K."/>
        </authorList>
    </citation>
    <scope>NUCLEOTIDE SEQUENCE</scope>
</reference>
<accession>A0AAV5EGJ4</accession>
<dbReference type="Proteomes" id="UP001054889">
    <property type="component" value="Unassembled WGS sequence"/>
</dbReference>
<dbReference type="InterPro" id="IPR006652">
    <property type="entry name" value="Kelch_1"/>
</dbReference>
<keyword evidence="2" id="KW-1185">Reference proteome</keyword>
<dbReference type="Gene3D" id="2.120.10.80">
    <property type="entry name" value="Kelch-type beta propeller"/>
    <property type="match status" value="1"/>
</dbReference>